<sequence length="296" mass="32911">MELYRVGEAFLRSPQPLLPFLAPAAYQRATGSTRVANAVSRHCRSRPMQSQASQPFSTSLRRNDPAPAAAAREPQVNHNGPSRDSSDDTISRLLDSTLDFTKGTPAAPTSRTSRFKSSSAQAEHKMDSYRPSSSNSSLDDLLAAIGNQPPSRNRQSTPSSRGSTQSTYMSDEVTRMLDPSKNNAFLSPKSSSRVGGPPQSITAPPADRTLPFKLGPSVGRTVTVDNNRGMDVGRAFRTLEVQCARNSVRKDFMRQRFHERGGLKRKRLKSERWRRRFKENFRGIVAMVGRMRKQGW</sequence>
<protein>
    <recommendedName>
        <fullName evidence="7">Ribosomal protein S21</fullName>
    </recommendedName>
</protein>
<dbReference type="OMA" id="VQCARNS"/>
<organism evidence="5 6">
    <name type="scientific">Baudoinia panamericana (strain UAMH 10762)</name>
    <name type="common">Angels' share fungus</name>
    <name type="synonym">Baudoinia compniacensis (strain UAMH 10762)</name>
    <dbReference type="NCBI Taxonomy" id="717646"/>
    <lineage>
        <taxon>Eukaryota</taxon>
        <taxon>Fungi</taxon>
        <taxon>Dikarya</taxon>
        <taxon>Ascomycota</taxon>
        <taxon>Pezizomycotina</taxon>
        <taxon>Dothideomycetes</taxon>
        <taxon>Dothideomycetidae</taxon>
        <taxon>Mycosphaerellales</taxon>
        <taxon>Teratosphaeriaceae</taxon>
        <taxon>Baudoinia</taxon>
    </lineage>
</organism>
<dbReference type="Pfam" id="PF01165">
    <property type="entry name" value="Ribosomal_S21"/>
    <property type="match status" value="1"/>
</dbReference>
<keyword evidence="3" id="KW-0687">Ribonucleoprotein</keyword>
<dbReference type="HOGENOM" id="CLU_1034899_0_0_1"/>
<dbReference type="OrthoDB" id="2501249at2759"/>
<dbReference type="InterPro" id="IPR001911">
    <property type="entry name" value="Ribosomal_bS21"/>
</dbReference>
<evidence type="ECO:0000313" key="6">
    <source>
        <dbReference type="Proteomes" id="UP000011761"/>
    </source>
</evidence>
<dbReference type="EMBL" id="KB445560">
    <property type="protein sequence ID" value="EMC93204.1"/>
    <property type="molecule type" value="Genomic_DNA"/>
</dbReference>
<evidence type="ECO:0000313" key="5">
    <source>
        <dbReference type="EMBL" id="EMC93204.1"/>
    </source>
</evidence>
<dbReference type="GO" id="GO:0005763">
    <property type="term" value="C:mitochondrial small ribosomal subunit"/>
    <property type="evidence" value="ECO:0007669"/>
    <property type="project" value="TreeGrafter"/>
</dbReference>
<accession>M2N2J9</accession>
<feature type="compositionally biased region" description="Low complexity" evidence="4">
    <location>
        <begin position="129"/>
        <end position="142"/>
    </location>
</feature>
<dbReference type="PANTHER" id="PTHR41237">
    <property type="entry name" value="37S RIBOSOMAL PROTEIN MRP21, MITOCHONDRIAL"/>
    <property type="match status" value="1"/>
</dbReference>
<keyword evidence="2" id="KW-0689">Ribosomal protein</keyword>
<dbReference type="Proteomes" id="UP000011761">
    <property type="component" value="Unassembled WGS sequence"/>
</dbReference>
<evidence type="ECO:0000256" key="1">
    <source>
        <dbReference type="ARBA" id="ARBA00006640"/>
    </source>
</evidence>
<feature type="compositionally biased region" description="Polar residues" evidence="4">
    <location>
        <begin position="47"/>
        <end position="60"/>
    </location>
</feature>
<evidence type="ECO:0000256" key="3">
    <source>
        <dbReference type="ARBA" id="ARBA00023274"/>
    </source>
</evidence>
<dbReference type="GO" id="GO:0003735">
    <property type="term" value="F:structural constituent of ribosome"/>
    <property type="evidence" value="ECO:0007669"/>
    <property type="project" value="InterPro"/>
</dbReference>
<feature type="compositionally biased region" description="Polar residues" evidence="4">
    <location>
        <begin position="148"/>
        <end position="169"/>
    </location>
</feature>
<proteinExistence type="inferred from homology"/>
<evidence type="ECO:0008006" key="7">
    <source>
        <dbReference type="Google" id="ProtNLM"/>
    </source>
</evidence>
<dbReference type="eggNOG" id="ENOG502SYGP">
    <property type="taxonomic scope" value="Eukaryota"/>
</dbReference>
<dbReference type="RefSeq" id="XP_007679469.1">
    <property type="nucleotide sequence ID" value="XM_007681279.1"/>
</dbReference>
<dbReference type="GO" id="GO:0070124">
    <property type="term" value="P:mitochondrial translational initiation"/>
    <property type="evidence" value="ECO:0007669"/>
    <property type="project" value="TreeGrafter"/>
</dbReference>
<feature type="region of interest" description="Disordered" evidence="4">
    <location>
        <begin position="37"/>
        <end position="207"/>
    </location>
</feature>
<gene>
    <name evidence="5" type="ORF">BAUCODRAFT_125084</name>
</gene>
<reference evidence="5 6" key="1">
    <citation type="journal article" date="2012" name="PLoS Pathog.">
        <title>Diverse lifestyles and strategies of plant pathogenesis encoded in the genomes of eighteen Dothideomycetes fungi.</title>
        <authorList>
            <person name="Ohm R.A."/>
            <person name="Feau N."/>
            <person name="Henrissat B."/>
            <person name="Schoch C.L."/>
            <person name="Horwitz B.A."/>
            <person name="Barry K.W."/>
            <person name="Condon B.J."/>
            <person name="Copeland A.C."/>
            <person name="Dhillon B."/>
            <person name="Glaser F."/>
            <person name="Hesse C.N."/>
            <person name="Kosti I."/>
            <person name="LaButti K."/>
            <person name="Lindquist E.A."/>
            <person name="Lucas S."/>
            <person name="Salamov A.A."/>
            <person name="Bradshaw R.E."/>
            <person name="Ciuffetti L."/>
            <person name="Hamelin R.C."/>
            <person name="Kema G.H.J."/>
            <person name="Lawrence C."/>
            <person name="Scott J.A."/>
            <person name="Spatafora J.W."/>
            <person name="Turgeon B.G."/>
            <person name="de Wit P.J.G.M."/>
            <person name="Zhong S."/>
            <person name="Goodwin S.B."/>
            <person name="Grigoriev I.V."/>
        </authorList>
    </citation>
    <scope>NUCLEOTIDE SEQUENCE [LARGE SCALE GENOMIC DNA]</scope>
    <source>
        <strain evidence="5 6">UAMH 10762</strain>
    </source>
</reference>
<evidence type="ECO:0000256" key="2">
    <source>
        <dbReference type="ARBA" id="ARBA00022980"/>
    </source>
</evidence>
<dbReference type="AlphaFoldDB" id="M2N2J9"/>
<dbReference type="STRING" id="717646.M2N2J9"/>
<keyword evidence="6" id="KW-1185">Reference proteome</keyword>
<name>M2N2J9_BAUPA</name>
<dbReference type="PANTHER" id="PTHR41237:SF1">
    <property type="entry name" value="SMALL RIBOSOMAL SUBUNIT PROTEIN BS21M"/>
    <property type="match status" value="1"/>
</dbReference>
<comment type="similarity">
    <text evidence="1">Belongs to the bacterial ribosomal protein bS21 family.</text>
</comment>
<feature type="compositionally biased region" description="Polar residues" evidence="4">
    <location>
        <begin position="180"/>
        <end position="193"/>
    </location>
</feature>
<evidence type="ECO:0000256" key="4">
    <source>
        <dbReference type="SAM" id="MobiDB-lite"/>
    </source>
</evidence>
<dbReference type="InterPro" id="IPR052837">
    <property type="entry name" value="Mitoribosomal_bS21"/>
</dbReference>
<dbReference type="GeneID" id="19107934"/>
<feature type="compositionally biased region" description="Polar residues" evidence="4">
    <location>
        <begin position="107"/>
        <end position="121"/>
    </location>
</feature>
<dbReference type="KEGG" id="bcom:BAUCODRAFT_125084"/>